<organism evidence="2 3">
    <name type="scientific">Puccinia sorghi</name>
    <dbReference type="NCBI Taxonomy" id="27349"/>
    <lineage>
        <taxon>Eukaryota</taxon>
        <taxon>Fungi</taxon>
        <taxon>Dikarya</taxon>
        <taxon>Basidiomycota</taxon>
        <taxon>Pucciniomycotina</taxon>
        <taxon>Pucciniomycetes</taxon>
        <taxon>Pucciniales</taxon>
        <taxon>Pucciniaceae</taxon>
        <taxon>Puccinia</taxon>
    </lineage>
</organism>
<dbReference type="VEuPathDB" id="FungiDB:VP01_4635g1"/>
<comment type="caution">
    <text evidence="2">The sequence shown here is derived from an EMBL/GenBank/DDBJ whole genome shotgun (WGS) entry which is preliminary data.</text>
</comment>
<feature type="signal peptide" evidence="1">
    <location>
        <begin position="1"/>
        <end position="17"/>
    </location>
</feature>
<keyword evidence="3" id="KW-1185">Reference proteome</keyword>
<proteinExistence type="predicted"/>
<keyword evidence="1" id="KW-0732">Signal</keyword>
<accession>A0A0L6UQC1</accession>
<evidence type="ECO:0000313" key="2">
    <source>
        <dbReference type="EMBL" id="KNZ50035.1"/>
    </source>
</evidence>
<dbReference type="EMBL" id="LAVV01009763">
    <property type="protein sequence ID" value="KNZ50035.1"/>
    <property type="molecule type" value="Genomic_DNA"/>
</dbReference>
<evidence type="ECO:0000313" key="3">
    <source>
        <dbReference type="Proteomes" id="UP000037035"/>
    </source>
</evidence>
<protein>
    <submittedName>
        <fullName evidence="2">Uncharacterized protein</fullName>
    </submittedName>
</protein>
<reference evidence="2 3" key="1">
    <citation type="submission" date="2015-08" db="EMBL/GenBank/DDBJ databases">
        <title>Next Generation Sequencing and Analysis of the Genome of Puccinia sorghi L Schw, the Causal Agent of Maize Common Rust.</title>
        <authorList>
            <person name="Rochi L."/>
            <person name="Burguener G."/>
            <person name="Darino M."/>
            <person name="Turjanski A."/>
            <person name="Kreff E."/>
            <person name="Dieguez M.J."/>
            <person name="Sacco F."/>
        </authorList>
    </citation>
    <scope>NUCLEOTIDE SEQUENCE [LARGE SCALE GENOMIC DNA]</scope>
    <source>
        <strain evidence="2 3">RO10H11247</strain>
    </source>
</reference>
<sequence>MWMTWFLLKNCTVNFLSFSLKIFICNIQSCDIDHFIIHQGTSNSFLNRNIIREQAFAEVGEFERWFQDETLELEDAEDCFKSDLLGCEKEIVSKIRELTLTGNHRR</sequence>
<feature type="chain" id="PRO_5005567566" evidence="1">
    <location>
        <begin position="18"/>
        <end position="106"/>
    </location>
</feature>
<dbReference type="Proteomes" id="UP000037035">
    <property type="component" value="Unassembled WGS sequence"/>
</dbReference>
<name>A0A0L6UQC1_9BASI</name>
<dbReference type="AlphaFoldDB" id="A0A0L6UQC1"/>
<gene>
    <name evidence="2" type="ORF">VP01_4635g1</name>
</gene>
<evidence type="ECO:0000256" key="1">
    <source>
        <dbReference type="SAM" id="SignalP"/>
    </source>
</evidence>